<feature type="region of interest" description="Disordered" evidence="5">
    <location>
        <begin position="41"/>
        <end position="133"/>
    </location>
</feature>
<dbReference type="GeneID" id="101845207"/>
<feature type="coiled-coil region" evidence="4">
    <location>
        <begin position="770"/>
        <end position="836"/>
    </location>
</feature>
<keyword evidence="2" id="KW-0963">Cytoplasm</keyword>
<dbReference type="Proteomes" id="UP000694888">
    <property type="component" value="Unplaced"/>
</dbReference>
<accession>A0ABM0JC06</accession>
<evidence type="ECO:0000313" key="7">
    <source>
        <dbReference type="RefSeq" id="XP_005090190.1"/>
    </source>
</evidence>
<comment type="subcellular location">
    <subcellularLocation>
        <location evidence="1">Cytoplasm</location>
    </subcellularLocation>
</comment>
<evidence type="ECO:0000313" key="6">
    <source>
        <dbReference type="Proteomes" id="UP000694888"/>
    </source>
</evidence>
<reference evidence="7" key="1">
    <citation type="submission" date="2025-08" db="UniProtKB">
        <authorList>
            <consortium name="RefSeq"/>
        </authorList>
    </citation>
    <scope>IDENTIFICATION</scope>
</reference>
<feature type="compositionally biased region" description="Polar residues" evidence="5">
    <location>
        <begin position="660"/>
        <end position="675"/>
    </location>
</feature>
<feature type="compositionally biased region" description="Polar residues" evidence="5">
    <location>
        <begin position="102"/>
        <end position="133"/>
    </location>
</feature>
<dbReference type="RefSeq" id="XP_005090190.1">
    <property type="nucleotide sequence ID" value="XM_005090133.3"/>
</dbReference>
<dbReference type="PANTHER" id="PTHR19354">
    <property type="entry name" value="ZIPPER PUTATIVE TUMOR SUPPRESSOR 2 HOMOLOG-LIKE PROTEIN-RELATED"/>
    <property type="match status" value="1"/>
</dbReference>
<feature type="compositionally biased region" description="Low complexity" evidence="5">
    <location>
        <begin position="466"/>
        <end position="501"/>
    </location>
</feature>
<keyword evidence="3 4" id="KW-0175">Coiled coil</keyword>
<dbReference type="Pfam" id="PF06818">
    <property type="entry name" value="Fez1"/>
    <property type="match status" value="1"/>
</dbReference>
<feature type="region of interest" description="Disordered" evidence="5">
    <location>
        <begin position="369"/>
        <end position="522"/>
    </location>
</feature>
<protein>
    <submittedName>
        <fullName evidence="7">Leucine zipper putative tumor suppressor 2 isoform X2</fullName>
    </submittedName>
</protein>
<dbReference type="InterPro" id="IPR045329">
    <property type="entry name" value="LZTS"/>
</dbReference>
<sequence length="854" mass="92443">MLATRINHMAPMASSHSVKPYAVLEFDSLIATALSGHYLPDRHTSSPSSEFVLSDISSGHSQREKSHVPNWTPEVPTWTSGDPSWASEGPVKTSEGPGWISEKSNWTSNGLNGRSGDSNWTSSERTDWSSPSWANSEGNHAIMSPRSDAVLLPVPNSVLLQVSETHQPRGRLMSAPISSKSKVARAADLNSSLTNPCLSPLHFEPPRSGQASGFRLPSSSHHQTPVSHHIARSAFLQQAPTSHHKSPTTSHRPTPASPSTSMSVSWPPPSDGRSDHAVHSPGPASGSSGSSTVQSARQSDAPVLMADVHLKPGPNLIKPIAYKPTNGSPARSPVGQVARRPTSGEESGGGACQEMPRPIAMRLGTSMLGLQASPDPQPGKGGSGGGNRGAFNSARQGIGAGGASSFTSSDAGLPMPHPTAHPSPAGSASSALYNGAHAPHHPGLPHLNTSTHSYHNASASSQHNLSANSSHISANSSHISANSSHVSGNSSHISANSSRLSGGEEATSLSGEVRPDSVPSLGTSRLWQQGAEIMLQTPSPSDSGVGELEAMLREKDAEINTLREVMDRNERAIFQVYEERRNAWLHDSQELRDDYERKLKVQSRKSYKTEQVLSLQVYKLQQEQKTLQDEKLKAAGEKDTLRQQLEESREEVAKLREQLNLGSSSPKDGSVSETEASQEEVVVKNKEIIRLKSELHALEAEIENKNKELLERAREASTRNDQLSQMKEELGRLKNPAILVEASSQTHTPSEVSVSENVKPSALGERDRAISSLQEELVNVKTQLELLKGDQDKEREQWLEEKNKVVRYQKQLQLNYVQMQRKNSTLETEVQQLTLELENRDMKLIALSGEESVC</sequence>
<proteinExistence type="predicted"/>
<evidence type="ECO:0000256" key="1">
    <source>
        <dbReference type="ARBA" id="ARBA00004496"/>
    </source>
</evidence>
<feature type="compositionally biased region" description="Gly residues" evidence="5">
    <location>
        <begin position="379"/>
        <end position="388"/>
    </location>
</feature>
<feature type="compositionally biased region" description="Polar residues" evidence="5">
    <location>
        <begin position="235"/>
        <end position="264"/>
    </location>
</feature>
<evidence type="ECO:0000256" key="3">
    <source>
        <dbReference type="ARBA" id="ARBA00023054"/>
    </source>
</evidence>
<evidence type="ECO:0000256" key="5">
    <source>
        <dbReference type="SAM" id="MobiDB-lite"/>
    </source>
</evidence>
<feature type="compositionally biased region" description="Polar residues" evidence="5">
    <location>
        <begin position="449"/>
        <end position="465"/>
    </location>
</feature>
<evidence type="ECO:0000256" key="2">
    <source>
        <dbReference type="ARBA" id="ARBA00022490"/>
    </source>
</evidence>
<keyword evidence="6" id="KW-1185">Reference proteome</keyword>
<feature type="region of interest" description="Disordered" evidence="5">
    <location>
        <begin position="196"/>
        <end position="300"/>
    </location>
</feature>
<organism evidence="6 7">
    <name type="scientific">Aplysia californica</name>
    <name type="common">California sea hare</name>
    <dbReference type="NCBI Taxonomy" id="6500"/>
    <lineage>
        <taxon>Eukaryota</taxon>
        <taxon>Metazoa</taxon>
        <taxon>Spiralia</taxon>
        <taxon>Lophotrochozoa</taxon>
        <taxon>Mollusca</taxon>
        <taxon>Gastropoda</taxon>
        <taxon>Heterobranchia</taxon>
        <taxon>Euthyneura</taxon>
        <taxon>Tectipleura</taxon>
        <taxon>Aplysiida</taxon>
        <taxon>Aplysioidea</taxon>
        <taxon>Aplysiidae</taxon>
        <taxon>Aplysia</taxon>
    </lineage>
</organism>
<name>A0ABM0JC06_APLCA</name>
<feature type="compositionally biased region" description="Polar residues" evidence="5">
    <location>
        <begin position="45"/>
        <end position="60"/>
    </location>
</feature>
<feature type="region of interest" description="Disordered" evidence="5">
    <location>
        <begin position="317"/>
        <end position="354"/>
    </location>
</feature>
<gene>
    <name evidence="7" type="primary">LOC101845207</name>
</gene>
<dbReference type="PANTHER" id="PTHR19354:SF2">
    <property type="entry name" value="LEUCINE-RICH REPEAT-CONTAINING PROTEIN DDB_G0290503"/>
    <property type="match status" value="1"/>
</dbReference>
<feature type="region of interest" description="Disordered" evidence="5">
    <location>
        <begin position="656"/>
        <end position="678"/>
    </location>
</feature>
<evidence type="ECO:0000256" key="4">
    <source>
        <dbReference type="SAM" id="Coils"/>
    </source>
</evidence>
<feature type="compositionally biased region" description="Low complexity" evidence="5">
    <location>
        <begin position="422"/>
        <end position="437"/>
    </location>
</feature>
<feature type="compositionally biased region" description="Polar residues" evidence="5">
    <location>
        <begin position="217"/>
        <end position="226"/>
    </location>
</feature>
<feature type="compositionally biased region" description="Low complexity" evidence="5">
    <location>
        <begin position="280"/>
        <end position="291"/>
    </location>
</feature>
<feature type="coiled-coil region" evidence="4">
    <location>
        <begin position="545"/>
        <end position="605"/>
    </location>
</feature>